<dbReference type="InterPro" id="IPR044640">
    <property type="entry name" value="RU2A"/>
</dbReference>
<evidence type="ECO:0000256" key="3">
    <source>
        <dbReference type="ARBA" id="ARBA00022737"/>
    </source>
</evidence>
<evidence type="ECO:0000256" key="1">
    <source>
        <dbReference type="ARBA" id="ARBA00004123"/>
    </source>
</evidence>
<dbReference type="Pfam" id="PF14580">
    <property type="entry name" value="LRR_9"/>
    <property type="match status" value="1"/>
</dbReference>
<keyword evidence="4" id="KW-0539">Nucleus</keyword>
<evidence type="ECO:0000313" key="7">
    <source>
        <dbReference type="Proteomes" id="UP001165289"/>
    </source>
</evidence>
<dbReference type="PANTHER" id="PTHR10552">
    <property type="entry name" value="U2 SMALL NUCLEAR RIBONUCLEOPROTEIN A"/>
    <property type="match status" value="1"/>
</dbReference>
<accession>A0AAV7K6A9</accession>
<name>A0AAV7K6A9_9METZ</name>
<comment type="subcellular location">
    <subcellularLocation>
        <location evidence="1">Nucleus</location>
    </subcellularLocation>
</comment>
<evidence type="ECO:0000256" key="2">
    <source>
        <dbReference type="ARBA" id="ARBA00022614"/>
    </source>
</evidence>
<dbReference type="Proteomes" id="UP001165289">
    <property type="component" value="Unassembled WGS sequence"/>
</dbReference>
<protein>
    <submittedName>
        <fullName evidence="6">U2 small nuclear ribonucleoprotein A'-like</fullName>
    </submittedName>
</protein>
<evidence type="ECO:0000313" key="6">
    <source>
        <dbReference type="EMBL" id="KAI6656781.1"/>
    </source>
</evidence>
<keyword evidence="2" id="KW-0433">Leucine-rich repeat</keyword>
<sequence>MRSHPHNLNIFSFTSLLGRYRVYTVTCVNIYLLDYNQLFYKDILPLKPLKNLRCLCFLKNPVIHKPHYRQYIIYYLPQVRLLDFRKIRLRERQQANQIFQARRIDVSKEIIPAVAVPVPVSTPATTPNTNVIQKSVDELEKIRAAIDQAKTIEDIKRLDSMLAGGTDIPGF</sequence>
<comment type="caution">
    <text evidence="6">The sequence shown here is derived from an EMBL/GenBank/DDBJ whole genome shotgun (WGS) entry which is preliminary data.</text>
</comment>
<keyword evidence="3" id="KW-0677">Repeat</keyword>
<organism evidence="6 7">
    <name type="scientific">Oopsacas minuta</name>
    <dbReference type="NCBI Taxonomy" id="111878"/>
    <lineage>
        <taxon>Eukaryota</taxon>
        <taxon>Metazoa</taxon>
        <taxon>Porifera</taxon>
        <taxon>Hexactinellida</taxon>
        <taxon>Hexasterophora</taxon>
        <taxon>Lyssacinosida</taxon>
        <taxon>Leucopsacidae</taxon>
        <taxon>Oopsacas</taxon>
    </lineage>
</organism>
<gene>
    <name evidence="6" type="ORF">LOD99_16084</name>
</gene>
<keyword evidence="6" id="KW-0687">Ribonucleoprotein</keyword>
<dbReference type="InterPro" id="IPR032675">
    <property type="entry name" value="LRR_dom_sf"/>
</dbReference>
<reference evidence="6 7" key="1">
    <citation type="journal article" date="2023" name="BMC Biol.">
        <title>The compact genome of the sponge Oopsacas minuta (Hexactinellida) is lacking key metazoan core genes.</title>
        <authorList>
            <person name="Santini S."/>
            <person name="Schenkelaars Q."/>
            <person name="Jourda C."/>
            <person name="Duchesne M."/>
            <person name="Belahbib H."/>
            <person name="Rocher C."/>
            <person name="Selva M."/>
            <person name="Riesgo A."/>
            <person name="Vervoort M."/>
            <person name="Leys S.P."/>
            <person name="Kodjabachian L."/>
            <person name="Le Bivic A."/>
            <person name="Borchiellini C."/>
            <person name="Claverie J.M."/>
            <person name="Renard E."/>
        </authorList>
    </citation>
    <scope>NUCLEOTIDE SEQUENCE [LARGE SCALE GENOMIC DNA]</scope>
    <source>
        <strain evidence="6">SPO-2</strain>
    </source>
</reference>
<evidence type="ECO:0000256" key="4">
    <source>
        <dbReference type="ARBA" id="ARBA00023242"/>
    </source>
</evidence>
<dbReference type="Gene3D" id="3.80.10.10">
    <property type="entry name" value="Ribonuclease Inhibitor"/>
    <property type="match status" value="1"/>
</dbReference>
<dbReference type="PANTHER" id="PTHR10552:SF6">
    <property type="entry name" value="U2 SMALL NUCLEAR RIBONUCLEOPROTEIN A"/>
    <property type="match status" value="1"/>
</dbReference>
<dbReference type="GO" id="GO:0000398">
    <property type="term" value="P:mRNA splicing, via spliceosome"/>
    <property type="evidence" value="ECO:0007669"/>
    <property type="project" value="InterPro"/>
</dbReference>
<evidence type="ECO:0000256" key="5">
    <source>
        <dbReference type="ARBA" id="ARBA00024196"/>
    </source>
</evidence>
<dbReference type="EMBL" id="JAKMXF010000133">
    <property type="protein sequence ID" value="KAI6656781.1"/>
    <property type="molecule type" value="Genomic_DNA"/>
</dbReference>
<dbReference type="GO" id="GO:0005686">
    <property type="term" value="C:U2 snRNP"/>
    <property type="evidence" value="ECO:0007669"/>
    <property type="project" value="TreeGrafter"/>
</dbReference>
<dbReference type="GO" id="GO:0030620">
    <property type="term" value="F:U2 snRNA binding"/>
    <property type="evidence" value="ECO:0007669"/>
    <property type="project" value="InterPro"/>
</dbReference>
<proteinExistence type="inferred from homology"/>
<dbReference type="AlphaFoldDB" id="A0AAV7K6A9"/>
<keyword evidence="7" id="KW-1185">Reference proteome</keyword>
<comment type="similarity">
    <text evidence="5">Belongs to the U2 small nuclear ribonucleoprotein A family.</text>
</comment>
<dbReference type="SUPFAM" id="SSF52058">
    <property type="entry name" value="L domain-like"/>
    <property type="match status" value="1"/>
</dbReference>